<dbReference type="GO" id="GO:0006777">
    <property type="term" value="P:Mo-molybdopterin cofactor biosynthetic process"/>
    <property type="evidence" value="ECO:0007669"/>
    <property type="project" value="UniProtKB-UniRule"/>
</dbReference>
<comment type="similarity">
    <text evidence="4 11">Belongs to the MoeA family.</text>
</comment>
<dbReference type="Gene3D" id="3.90.105.10">
    <property type="entry name" value="Molybdopterin biosynthesis moea protein, domain 2"/>
    <property type="match status" value="1"/>
</dbReference>
<dbReference type="NCBIfam" id="TIGR00177">
    <property type="entry name" value="molyb_syn"/>
    <property type="match status" value="1"/>
</dbReference>
<evidence type="ECO:0000256" key="7">
    <source>
        <dbReference type="ARBA" id="ARBA00022723"/>
    </source>
</evidence>
<dbReference type="Pfam" id="PF00994">
    <property type="entry name" value="MoCF_biosynth"/>
    <property type="match status" value="1"/>
</dbReference>
<feature type="domain" description="MoaB/Mog" evidence="12">
    <location>
        <begin position="180"/>
        <end position="319"/>
    </location>
</feature>
<dbReference type="GO" id="GO:0046872">
    <property type="term" value="F:metal ion binding"/>
    <property type="evidence" value="ECO:0007669"/>
    <property type="project" value="UniProtKB-UniRule"/>
</dbReference>
<evidence type="ECO:0000256" key="9">
    <source>
        <dbReference type="ARBA" id="ARBA00023150"/>
    </source>
</evidence>
<dbReference type="InterPro" id="IPR036425">
    <property type="entry name" value="MoaB/Mog-like_dom_sf"/>
</dbReference>
<dbReference type="PANTHER" id="PTHR10192:SF5">
    <property type="entry name" value="GEPHYRIN"/>
    <property type="match status" value="1"/>
</dbReference>
<dbReference type="KEGG" id="pbro:HOP40_10650"/>
<evidence type="ECO:0000256" key="6">
    <source>
        <dbReference type="ARBA" id="ARBA00022679"/>
    </source>
</evidence>
<dbReference type="InterPro" id="IPR038987">
    <property type="entry name" value="MoeA-like"/>
</dbReference>
<dbReference type="FunFam" id="3.40.980.10:FF:000004">
    <property type="entry name" value="Molybdopterin molybdenumtransferase"/>
    <property type="match status" value="1"/>
</dbReference>
<dbReference type="GO" id="GO:0061599">
    <property type="term" value="F:molybdopterin molybdotransferase activity"/>
    <property type="evidence" value="ECO:0007669"/>
    <property type="project" value="UniProtKB-UniRule"/>
</dbReference>
<evidence type="ECO:0000256" key="4">
    <source>
        <dbReference type="ARBA" id="ARBA00010763"/>
    </source>
</evidence>
<evidence type="ECO:0000313" key="14">
    <source>
        <dbReference type="Proteomes" id="UP000505377"/>
    </source>
</evidence>
<evidence type="ECO:0000256" key="5">
    <source>
        <dbReference type="ARBA" id="ARBA00022505"/>
    </source>
</evidence>
<dbReference type="PANTHER" id="PTHR10192">
    <property type="entry name" value="MOLYBDOPTERIN BIOSYNTHESIS PROTEIN"/>
    <property type="match status" value="1"/>
</dbReference>
<dbReference type="Gene3D" id="2.170.190.11">
    <property type="entry name" value="Molybdopterin biosynthesis moea protein, domain 3"/>
    <property type="match status" value="1"/>
</dbReference>
<name>A0A6M6JF39_9PSEU</name>
<evidence type="ECO:0000256" key="2">
    <source>
        <dbReference type="ARBA" id="ARBA00002901"/>
    </source>
</evidence>
<dbReference type="InterPro" id="IPR036135">
    <property type="entry name" value="MoeA_linker/N_sf"/>
</dbReference>
<evidence type="ECO:0000259" key="12">
    <source>
        <dbReference type="SMART" id="SM00852"/>
    </source>
</evidence>
<comment type="catalytic activity">
    <reaction evidence="10">
        <text>adenylyl-molybdopterin + molybdate = Mo-molybdopterin + AMP + H(+)</text>
        <dbReference type="Rhea" id="RHEA:35047"/>
        <dbReference type="ChEBI" id="CHEBI:15378"/>
        <dbReference type="ChEBI" id="CHEBI:36264"/>
        <dbReference type="ChEBI" id="CHEBI:62727"/>
        <dbReference type="ChEBI" id="CHEBI:71302"/>
        <dbReference type="ChEBI" id="CHEBI:456215"/>
        <dbReference type="EC" id="2.10.1.1"/>
    </reaction>
</comment>
<accession>A0A6M6JF39</accession>
<dbReference type="CDD" id="cd00887">
    <property type="entry name" value="MoeA"/>
    <property type="match status" value="1"/>
</dbReference>
<sequence>MTRTVEQHRAVVAALVPAQPVEVVPLAQARGRVLAEDLVAGVSLPSFVNSAMDGYAVRAAELAGAAEDAPVVLPVATDIPAGRTDVPPLEPGTVARIMTGAPLPEGADAVVPVERTDGGTERVALRHAPEVGAHVRGIGEDVEEGRVVVDAGTVLQAAQIGVAAAVGLAEVPVRRRPVVLVLSTGSELVAPGTPLRPGQIYESNGPMLAAAVEEAGGVARLLRFVPDDVEEFLERLREQVEGVDLLVTSGGVSAGAYEVVKDAFTGRGVEFVKVGMQPGGPQGAGRVDALGGVAVVTLPGNPVSSQVSFEVFLRPALRAAMGHPHPERPVVTATLGERWTSPSGRRQFRRGALDAVRGTVSEVGNPASHLLAALARAECLVSVPAEATELEEGTPVEVWLLEG</sequence>
<evidence type="ECO:0000313" key="13">
    <source>
        <dbReference type="EMBL" id="QJY46206.1"/>
    </source>
</evidence>
<gene>
    <name evidence="13" type="ORF">HOP40_10650</name>
</gene>
<dbReference type="InterPro" id="IPR036688">
    <property type="entry name" value="MoeA_C_domain_IV_sf"/>
</dbReference>
<dbReference type="EMBL" id="CP053564">
    <property type="protein sequence ID" value="QJY46206.1"/>
    <property type="molecule type" value="Genomic_DNA"/>
</dbReference>
<proteinExistence type="inferred from homology"/>
<reference evidence="13 14" key="1">
    <citation type="submission" date="2020-05" db="EMBL/GenBank/DDBJ databases">
        <authorList>
            <person name="Mo P."/>
        </authorList>
    </citation>
    <scope>NUCLEOTIDE SEQUENCE [LARGE SCALE GENOMIC DNA]</scope>
    <source>
        <strain evidence="13 14">Gen01</strain>
    </source>
</reference>
<dbReference type="RefSeq" id="WP_172157208.1">
    <property type="nucleotide sequence ID" value="NZ_CP053564.1"/>
</dbReference>
<dbReference type="GO" id="GO:0005829">
    <property type="term" value="C:cytosol"/>
    <property type="evidence" value="ECO:0007669"/>
    <property type="project" value="TreeGrafter"/>
</dbReference>
<evidence type="ECO:0000256" key="1">
    <source>
        <dbReference type="ARBA" id="ARBA00001946"/>
    </source>
</evidence>
<keyword evidence="5 11" id="KW-0500">Molybdenum</keyword>
<keyword evidence="9 11" id="KW-0501">Molybdenum cofactor biosynthesis</keyword>
<keyword evidence="6 11" id="KW-0808">Transferase</keyword>
<evidence type="ECO:0000256" key="3">
    <source>
        <dbReference type="ARBA" id="ARBA00005046"/>
    </source>
</evidence>
<evidence type="ECO:0000256" key="10">
    <source>
        <dbReference type="ARBA" id="ARBA00047317"/>
    </source>
</evidence>
<organism evidence="13 14">
    <name type="scientific">Pseudonocardia broussonetiae</name>
    <dbReference type="NCBI Taxonomy" id="2736640"/>
    <lineage>
        <taxon>Bacteria</taxon>
        <taxon>Bacillati</taxon>
        <taxon>Actinomycetota</taxon>
        <taxon>Actinomycetes</taxon>
        <taxon>Pseudonocardiales</taxon>
        <taxon>Pseudonocardiaceae</taxon>
        <taxon>Pseudonocardia</taxon>
    </lineage>
</organism>
<dbReference type="SUPFAM" id="SSF63882">
    <property type="entry name" value="MoeA N-terminal region -like"/>
    <property type="match status" value="1"/>
</dbReference>
<dbReference type="AlphaFoldDB" id="A0A6M6JF39"/>
<dbReference type="InterPro" id="IPR001453">
    <property type="entry name" value="MoaB/Mog_dom"/>
</dbReference>
<dbReference type="UniPathway" id="UPA00344"/>
<dbReference type="SMART" id="SM00852">
    <property type="entry name" value="MoCF_biosynth"/>
    <property type="match status" value="1"/>
</dbReference>
<dbReference type="InterPro" id="IPR005111">
    <property type="entry name" value="MoeA_C_domain_IV"/>
</dbReference>
<dbReference type="Gene3D" id="3.40.980.10">
    <property type="entry name" value="MoaB/Mog-like domain"/>
    <property type="match status" value="1"/>
</dbReference>
<evidence type="ECO:0000256" key="11">
    <source>
        <dbReference type="RuleBase" id="RU365090"/>
    </source>
</evidence>
<dbReference type="Gene3D" id="2.40.340.10">
    <property type="entry name" value="MoeA, C-terminal, domain IV"/>
    <property type="match status" value="1"/>
</dbReference>
<protein>
    <recommendedName>
        <fullName evidence="11">Molybdopterin molybdenumtransferase</fullName>
        <ecNumber evidence="11">2.10.1.1</ecNumber>
    </recommendedName>
</protein>
<dbReference type="Pfam" id="PF03454">
    <property type="entry name" value="MoeA_C"/>
    <property type="match status" value="1"/>
</dbReference>
<comment type="cofactor">
    <cofactor evidence="1 11">
        <name>Mg(2+)</name>
        <dbReference type="ChEBI" id="CHEBI:18420"/>
    </cofactor>
</comment>
<dbReference type="Pfam" id="PF03453">
    <property type="entry name" value="MoeA_N"/>
    <property type="match status" value="1"/>
</dbReference>
<dbReference type="SUPFAM" id="SSF53218">
    <property type="entry name" value="Molybdenum cofactor biosynthesis proteins"/>
    <property type="match status" value="1"/>
</dbReference>
<dbReference type="EC" id="2.10.1.1" evidence="11"/>
<dbReference type="Proteomes" id="UP000505377">
    <property type="component" value="Chromosome"/>
</dbReference>
<evidence type="ECO:0000256" key="8">
    <source>
        <dbReference type="ARBA" id="ARBA00022842"/>
    </source>
</evidence>
<comment type="function">
    <text evidence="2 11">Catalyzes the insertion of molybdate into adenylated molybdopterin with the concomitant release of AMP.</text>
</comment>
<keyword evidence="8 11" id="KW-0460">Magnesium</keyword>
<dbReference type="InterPro" id="IPR005110">
    <property type="entry name" value="MoeA_linker/N"/>
</dbReference>
<keyword evidence="14" id="KW-1185">Reference proteome</keyword>
<comment type="pathway">
    <text evidence="3 11">Cofactor biosynthesis; molybdopterin biosynthesis.</text>
</comment>
<keyword evidence="7 11" id="KW-0479">Metal-binding</keyword>
<dbReference type="NCBIfam" id="NF045515">
    <property type="entry name" value="Glp_gephyrin"/>
    <property type="match status" value="1"/>
</dbReference>
<dbReference type="SUPFAM" id="SSF63867">
    <property type="entry name" value="MoeA C-terminal domain-like"/>
    <property type="match status" value="1"/>
</dbReference>